<name>A0A2P8GTE3_9MICO</name>
<sequence length="102" mass="11255">MTDMTRDRLERVREALRSQRWAIARLHALTSEAARDIVARADAEHWDSAAASLYRARVAEVAQELNTTRRFLAQAIDAIDRALLMLADVQVAAPSAAGAVAR</sequence>
<evidence type="ECO:0000313" key="3">
    <source>
        <dbReference type="Proteomes" id="UP000241203"/>
    </source>
</evidence>
<reference evidence="2 4" key="2">
    <citation type="submission" date="2018-12" db="EMBL/GenBank/DDBJ databases">
        <authorList>
            <person name="hu s."/>
            <person name="Xu Y."/>
            <person name="Xu B."/>
            <person name="Li F."/>
        </authorList>
    </citation>
    <scope>NUCLEOTIDE SEQUENCE [LARGE SCALE GENOMIC DNA]</scope>
    <source>
        <strain evidence="2 4">KSW2-17</strain>
    </source>
</reference>
<comment type="caution">
    <text evidence="1">The sequence shown here is derived from an EMBL/GenBank/DDBJ whole genome shotgun (WGS) entry which is preliminary data.</text>
</comment>
<protein>
    <submittedName>
        <fullName evidence="1">Uncharacterized protein</fullName>
    </submittedName>
</protein>
<evidence type="ECO:0000313" key="1">
    <source>
        <dbReference type="EMBL" id="PSL37230.1"/>
    </source>
</evidence>
<dbReference type="EMBL" id="RZGY01000002">
    <property type="protein sequence ID" value="RUQ84564.1"/>
    <property type="molecule type" value="Genomic_DNA"/>
</dbReference>
<dbReference type="AlphaFoldDB" id="A0A2P8GTE3"/>
<dbReference type="Proteomes" id="UP000241203">
    <property type="component" value="Unassembled WGS sequence"/>
</dbReference>
<dbReference type="Proteomes" id="UP000268291">
    <property type="component" value="Unassembled WGS sequence"/>
</dbReference>
<proteinExistence type="predicted"/>
<reference evidence="1 3" key="1">
    <citation type="submission" date="2018-03" db="EMBL/GenBank/DDBJ databases">
        <title>Genomic Encyclopedia of Archaeal and Bacterial Type Strains, Phase II (KMG-II): from individual species to whole genera.</title>
        <authorList>
            <person name="Goeker M."/>
        </authorList>
    </citation>
    <scope>NUCLEOTIDE SEQUENCE [LARGE SCALE GENOMIC DNA]</scope>
    <source>
        <strain evidence="1 3">DSM 21548</strain>
    </source>
</reference>
<keyword evidence="4" id="KW-1185">Reference proteome</keyword>
<accession>A0A2P8GTE3</accession>
<dbReference type="EMBL" id="PYAU01000001">
    <property type="protein sequence ID" value="PSL37230.1"/>
    <property type="molecule type" value="Genomic_DNA"/>
</dbReference>
<evidence type="ECO:0000313" key="4">
    <source>
        <dbReference type="Proteomes" id="UP000268291"/>
    </source>
</evidence>
<organism evidence="1 3">
    <name type="scientific">Labedella gwakjiensis</name>
    <dbReference type="NCBI Taxonomy" id="390269"/>
    <lineage>
        <taxon>Bacteria</taxon>
        <taxon>Bacillati</taxon>
        <taxon>Actinomycetota</taxon>
        <taxon>Actinomycetes</taxon>
        <taxon>Micrococcales</taxon>
        <taxon>Microbacteriaceae</taxon>
        <taxon>Labedella</taxon>
    </lineage>
</organism>
<evidence type="ECO:0000313" key="2">
    <source>
        <dbReference type="EMBL" id="RUQ84564.1"/>
    </source>
</evidence>
<gene>
    <name evidence="1" type="ORF">CLV49_0837</name>
    <name evidence="2" type="ORF">ELQ93_13205</name>
</gene>